<dbReference type="InterPro" id="IPR000120">
    <property type="entry name" value="Amidase"/>
</dbReference>
<dbReference type="AlphaFoldDB" id="A0AAJ1U9E0"/>
<dbReference type="Pfam" id="PF01425">
    <property type="entry name" value="Amidase"/>
    <property type="match status" value="1"/>
</dbReference>
<dbReference type="Gene3D" id="3.90.1300.10">
    <property type="entry name" value="Amidase signature (AS) domain"/>
    <property type="match status" value="1"/>
</dbReference>
<evidence type="ECO:0000259" key="1">
    <source>
        <dbReference type="Pfam" id="PF01425"/>
    </source>
</evidence>
<organism evidence="2 3">
    <name type="scientific">Rhodalgimonas zhirmunskyi</name>
    <dbReference type="NCBI Taxonomy" id="2964767"/>
    <lineage>
        <taxon>Bacteria</taxon>
        <taxon>Pseudomonadati</taxon>
        <taxon>Pseudomonadota</taxon>
        <taxon>Alphaproteobacteria</taxon>
        <taxon>Rhodobacterales</taxon>
        <taxon>Roseobacteraceae</taxon>
        <taxon>Rhodalgimonas</taxon>
    </lineage>
</organism>
<proteinExistence type="predicted"/>
<dbReference type="PANTHER" id="PTHR11895:SF176">
    <property type="entry name" value="AMIDASE AMID-RELATED"/>
    <property type="match status" value="1"/>
</dbReference>
<dbReference type="PANTHER" id="PTHR11895">
    <property type="entry name" value="TRANSAMIDASE"/>
    <property type="match status" value="1"/>
</dbReference>
<dbReference type="SUPFAM" id="SSF75304">
    <property type="entry name" value="Amidase signature (AS) enzymes"/>
    <property type="match status" value="1"/>
</dbReference>
<dbReference type="InterPro" id="IPR036928">
    <property type="entry name" value="AS_sf"/>
</dbReference>
<name>A0AAJ1U9E0_9RHOB</name>
<feature type="domain" description="Amidase" evidence="1">
    <location>
        <begin position="35"/>
        <end position="457"/>
    </location>
</feature>
<evidence type="ECO:0000313" key="3">
    <source>
        <dbReference type="Proteomes" id="UP001227162"/>
    </source>
</evidence>
<dbReference type="InterPro" id="IPR023631">
    <property type="entry name" value="Amidase_dom"/>
</dbReference>
<evidence type="ECO:0000313" key="2">
    <source>
        <dbReference type="EMBL" id="MDQ2093583.1"/>
    </source>
</evidence>
<dbReference type="Proteomes" id="UP001227162">
    <property type="component" value="Unassembled WGS sequence"/>
</dbReference>
<reference evidence="2" key="2">
    <citation type="submission" date="2023-04" db="EMBL/GenBank/DDBJ databases">
        <title>'Rhodoalgimonas zhirmunskyi' gen. nov., isolated from a red alga.</title>
        <authorList>
            <person name="Nedashkovskaya O.I."/>
            <person name="Otstavnykh N.Y."/>
            <person name="Bystritskaya E.P."/>
            <person name="Balabanova L.A."/>
            <person name="Isaeva M.P."/>
        </authorList>
    </citation>
    <scope>NUCLEOTIDE SEQUENCE</scope>
    <source>
        <strain evidence="2">10Alg 79</strain>
    </source>
</reference>
<gene>
    <name evidence="2" type="ORF">NOI20_05630</name>
</gene>
<comment type="caution">
    <text evidence="2">The sequence shown here is derived from an EMBL/GenBank/DDBJ whole genome shotgun (WGS) entry which is preliminary data.</text>
</comment>
<protein>
    <submittedName>
        <fullName evidence="2">Amidase</fullName>
    </submittedName>
</protein>
<accession>A0AAJ1U9E0</accession>
<dbReference type="RefSeq" id="WP_317625167.1">
    <property type="nucleotide sequence ID" value="NZ_JANFFA010000001.1"/>
</dbReference>
<reference evidence="2" key="1">
    <citation type="submission" date="2022-07" db="EMBL/GenBank/DDBJ databases">
        <authorList>
            <person name="Otstavnykh N."/>
            <person name="Isaeva M."/>
            <person name="Bystritskaya E."/>
        </authorList>
    </citation>
    <scope>NUCLEOTIDE SEQUENCE</scope>
    <source>
        <strain evidence="2">10Alg 79</strain>
    </source>
</reference>
<dbReference type="GO" id="GO:0003824">
    <property type="term" value="F:catalytic activity"/>
    <property type="evidence" value="ECO:0007669"/>
    <property type="project" value="InterPro"/>
</dbReference>
<dbReference type="EMBL" id="JANFFA010000001">
    <property type="protein sequence ID" value="MDQ2093583.1"/>
    <property type="molecule type" value="Genomic_DNA"/>
</dbReference>
<sequence>MKDLVDTAIQGRQISDLSLSDVSSAIGQGILGPVEVTQATLERIEQLNPVLKAYVTVTADHAMARAHEAEAEIRSGLRRGPLHGVPIAVKDLCETRFAPTTAGMGIYKNNDTGRDSTVVTRLEQAGAVILGKLAMTEGAYSGHHPDLPTPLNPWGKEFWAGSSSSGSGVATATGMAFATLGSDTGGSIRFPSNACGITGLKGTWGRVSRHGVYALADSLDHVGPMARTAADCAAMMSVIAGADPADPTTLNAPVPDYLDGIDSPIRGLRIGADAAMILEATAPDTAAMIASVIETYTSLGAVIVPINLPNDPDISKYWTSLCGIEVILAHKGTWPERKAEYGPYLGEALALGAGLSANDVGEALQWRLVYNGALARAMEPVDIVLLPVTEAPTPVLDNTLGAPGQPDNPELGDLLKLTAPADLAGLPSLTLPGGFDARGAPFGFQLMGKSLSEGLLLNAGHAFQKVTDFHARRPDLSSFI</sequence>
<keyword evidence="3" id="KW-1185">Reference proteome</keyword>